<organism evidence="2 3">
    <name type="scientific">Hyphobacterium marinum</name>
    <dbReference type="NCBI Taxonomy" id="3116574"/>
    <lineage>
        <taxon>Bacteria</taxon>
        <taxon>Pseudomonadati</taxon>
        <taxon>Pseudomonadota</taxon>
        <taxon>Alphaproteobacteria</taxon>
        <taxon>Maricaulales</taxon>
        <taxon>Maricaulaceae</taxon>
        <taxon>Hyphobacterium</taxon>
    </lineage>
</organism>
<accession>A0ABU7LZP3</accession>
<keyword evidence="1" id="KW-0812">Transmembrane</keyword>
<name>A0ABU7LZP3_9PROT</name>
<sequence>MFRAVLIALHPFGRAGPAGPYWQSPFGNGRSSLWIFPIVAAVLIGGHFLGLIFPDVPLVNSGGAFLALLALQTLLHQFWLIRRLHDLGRTGLWLVLITPVPFLAIAGLAAWLMPELRAWAFAEGRALYMIGTIAAIIFLLEFTRWHAVAADGDPAPNRYGPPPK</sequence>
<feature type="transmembrane region" description="Helical" evidence="1">
    <location>
        <begin position="93"/>
        <end position="114"/>
    </location>
</feature>
<dbReference type="Pfam" id="PF05656">
    <property type="entry name" value="DUF805"/>
    <property type="match status" value="1"/>
</dbReference>
<feature type="transmembrane region" description="Helical" evidence="1">
    <location>
        <begin position="33"/>
        <end position="52"/>
    </location>
</feature>
<protein>
    <submittedName>
        <fullName evidence="2">DUF805 domain-containing protein</fullName>
    </submittedName>
</protein>
<gene>
    <name evidence="2" type="ORF">V0U35_09480</name>
</gene>
<proteinExistence type="predicted"/>
<evidence type="ECO:0000256" key="1">
    <source>
        <dbReference type="SAM" id="Phobius"/>
    </source>
</evidence>
<keyword evidence="3" id="KW-1185">Reference proteome</keyword>
<dbReference type="Proteomes" id="UP001310692">
    <property type="component" value="Unassembled WGS sequence"/>
</dbReference>
<evidence type="ECO:0000313" key="2">
    <source>
        <dbReference type="EMBL" id="MEE2566911.1"/>
    </source>
</evidence>
<dbReference type="EMBL" id="JAZDRO010000003">
    <property type="protein sequence ID" value="MEE2566911.1"/>
    <property type="molecule type" value="Genomic_DNA"/>
</dbReference>
<dbReference type="InterPro" id="IPR008523">
    <property type="entry name" value="DUF805"/>
</dbReference>
<feature type="transmembrane region" description="Helical" evidence="1">
    <location>
        <begin position="64"/>
        <end position="81"/>
    </location>
</feature>
<reference evidence="2 3" key="1">
    <citation type="submission" date="2024-01" db="EMBL/GenBank/DDBJ databases">
        <title>Hyphobacterium bacterium isolated from marine sediment.</title>
        <authorList>
            <person name="Zhao S."/>
        </authorList>
    </citation>
    <scope>NUCLEOTIDE SEQUENCE [LARGE SCALE GENOMIC DNA]</scope>
    <source>
        <strain evidence="2 3">Y60-23</strain>
    </source>
</reference>
<dbReference type="RefSeq" id="WP_330196465.1">
    <property type="nucleotide sequence ID" value="NZ_JAZDRO010000003.1"/>
</dbReference>
<evidence type="ECO:0000313" key="3">
    <source>
        <dbReference type="Proteomes" id="UP001310692"/>
    </source>
</evidence>
<keyword evidence="1" id="KW-0472">Membrane</keyword>
<keyword evidence="1" id="KW-1133">Transmembrane helix</keyword>
<comment type="caution">
    <text evidence="2">The sequence shown here is derived from an EMBL/GenBank/DDBJ whole genome shotgun (WGS) entry which is preliminary data.</text>
</comment>
<feature type="transmembrane region" description="Helical" evidence="1">
    <location>
        <begin position="126"/>
        <end position="147"/>
    </location>
</feature>